<dbReference type="GO" id="GO:0005886">
    <property type="term" value="C:plasma membrane"/>
    <property type="evidence" value="ECO:0007669"/>
    <property type="project" value="TreeGrafter"/>
</dbReference>
<keyword evidence="4" id="KW-0812">Transmembrane</keyword>
<protein>
    <submittedName>
        <fullName evidence="5">Capsular biosynthesis protein</fullName>
    </submittedName>
</protein>
<sequence length="729" mass="82157">MMTSKTDTNNYYSERDDFGYGQVFGMFWRRRYWFVVTFLIIFSASGWLALQRKPTYQSSIKILVEPNYQIDPNQREFSNLTENTLEVDYYTQLNLMRSSGLLQEAVERLQDDYPDLTISSIRNSLALERVEEDNEVTKLFQAEYIDDDPIKTQDVLAVMLEVYQEYNLEQQEQRLTQGLSFTNEQITITRENLREMEDNLKAFRQQNNLIAPEQTAQALSARLDAIEENQEQVRATYQGTLARYNILQGQVGRSTTEAINAARLSESTLYQRLLDQIQANREDLIEERTRFTDNNPTVQVLLEKEEELSKQLEAEKARLLTSNTGINPAEQLGGTELGLIGDLVLLEGELANLSAQQEQLSQAEDQLRSQLAQFPTLLEEHDRLQQEIEVQRATLQQLLTARQELGIELNRGGFNWEVVEAPLTGSPVGPTQQESLLLAGVAALFLSGIVVALRELLDNAIYSSEQLQQNALFPLLGVVPKWKPSSRHEFSLNLSLHSPNKFNPAIFQWQPFREALDVINQNIYLLSGSPRPKSITVTSALMKEGKSTLTIGLALSASRLHQRVLVIDSNFREPLLHEILELSNEQGLNDFLKGEVELPLIQRVTVVDSHIDVLTAGSGIDDPVKFLSSPRMKQLIKRYEQVYDLILVDVPAVLGIADAIPVAASTEATILVSRIAKINQMELQRAITLLGNFNLIGVIANGGEDQNSRAYSTPMLTSADLSTSFSESS</sequence>
<evidence type="ECO:0000256" key="1">
    <source>
        <dbReference type="ARBA" id="ARBA00022741"/>
    </source>
</evidence>
<dbReference type="InterPro" id="IPR027417">
    <property type="entry name" value="P-loop_NTPase"/>
</dbReference>
<dbReference type="KEGG" id="enn:FRE64_03765"/>
<keyword evidence="3" id="KW-0175">Coiled coil</keyword>
<dbReference type="RefSeq" id="WP_146294737.1">
    <property type="nucleotide sequence ID" value="NZ_CP042326.1"/>
</dbReference>
<evidence type="ECO:0000256" key="2">
    <source>
        <dbReference type="ARBA" id="ARBA00022840"/>
    </source>
</evidence>
<feature type="transmembrane region" description="Helical" evidence="4">
    <location>
        <begin position="32"/>
        <end position="50"/>
    </location>
</feature>
<dbReference type="InterPro" id="IPR005702">
    <property type="entry name" value="Wzc-like_C"/>
</dbReference>
<feature type="coiled-coil region" evidence="3">
    <location>
        <begin position="179"/>
        <end position="236"/>
    </location>
</feature>
<keyword evidence="2" id="KW-0067">ATP-binding</keyword>
<dbReference type="SUPFAM" id="SSF52540">
    <property type="entry name" value="P-loop containing nucleoside triphosphate hydrolases"/>
    <property type="match status" value="1"/>
</dbReference>
<keyword evidence="4" id="KW-1133">Transmembrane helix</keyword>
<dbReference type="PANTHER" id="PTHR32309">
    <property type="entry name" value="TYROSINE-PROTEIN KINASE"/>
    <property type="match status" value="1"/>
</dbReference>
<accession>A0A5B8NM22</accession>
<dbReference type="AlphaFoldDB" id="A0A5B8NM22"/>
<dbReference type="OrthoDB" id="580971at2"/>
<keyword evidence="6" id="KW-1185">Reference proteome</keyword>
<name>A0A5B8NM22_9CHRO</name>
<feature type="coiled-coil region" evidence="3">
    <location>
        <begin position="274"/>
        <end position="401"/>
    </location>
</feature>
<dbReference type="Proteomes" id="UP000318453">
    <property type="component" value="Chromosome"/>
</dbReference>
<organism evidence="5 6">
    <name type="scientific">Euhalothece natronophila Z-M001</name>
    <dbReference type="NCBI Taxonomy" id="522448"/>
    <lineage>
        <taxon>Bacteria</taxon>
        <taxon>Bacillati</taxon>
        <taxon>Cyanobacteriota</taxon>
        <taxon>Cyanophyceae</taxon>
        <taxon>Oscillatoriophycideae</taxon>
        <taxon>Chroococcales</taxon>
        <taxon>Halothecacae</taxon>
        <taxon>Halothece cluster</taxon>
        <taxon>Euhalothece</taxon>
    </lineage>
</organism>
<dbReference type="EMBL" id="CP042326">
    <property type="protein sequence ID" value="QDZ39129.1"/>
    <property type="molecule type" value="Genomic_DNA"/>
</dbReference>
<dbReference type="PANTHER" id="PTHR32309:SF13">
    <property type="entry name" value="FERRIC ENTEROBACTIN TRANSPORT PROTEIN FEPE"/>
    <property type="match status" value="1"/>
</dbReference>
<evidence type="ECO:0000313" key="6">
    <source>
        <dbReference type="Proteomes" id="UP000318453"/>
    </source>
</evidence>
<dbReference type="InterPro" id="IPR050445">
    <property type="entry name" value="Bact_polysacc_biosynth/exp"/>
</dbReference>
<dbReference type="GO" id="GO:0004713">
    <property type="term" value="F:protein tyrosine kinase activity"/>
    <property type="evidence" value="ECO:0007669"/>
    <property type="project" value="TreeGrafter"/>
</dbReference>
<evidence type="ECO:0000256" key="3">
    <source>
        <dbReference type="SAM" id="Coils"/>
    </source>
</evidence>
<gene>
    <name evidence="5" type="ORF">FRE64_03765</name>
</gene>
<keyword evidence="4" id="KW-0472">Membrane</keyword>
<evidence type="ECO:0000313" key="5">
    <source>
        <dbReference type="EMBL" id="QDZ39129.1"/>
    </source>
</evidence>
<evidence type="ECO:0000256" key="4">
    <source>
        <dbReference type="SAM" id="Phobius"/>
    </source>
</evidence>
<proteinExistence type="predicted"/>
<dbReference type="Gene3D" id="3.40.50.300">
    <property type="entry name" value="P-loop containing nucleotide triphosphate hydrolases"/>
    <property type="match status" value="1"/>
</dbReference>
<keyword evidence="1" id="KW-0547">Nucleotide-binding</keyword>
<reference evidence="5" key="1">
    <citation type="submission" date="2019-08" db="EMBL/GenBank/DDBJ databases">
        <title>Carotenoids and Carotenoid Binding Proteins in the Halophilic Cyanobacterium Euhalothece sp. ZM00.</title>
        <authorList>
            <person name="Cho S.M."/>
            <person name="Song J.Y."/>
            <person name="Park Y.-I."/>
        </authorList>
    </citation>
    <scope>NUCLEOTIDE SEQUENCE [LARGE SCALE GENOMIC DNA]</scope>
    <source>
        <strain evidence="5">Z-M001</strain>
    </source>
</reference>
<dbReference type="CDD" id="cd05387">
    <property type="entry name" value="BY-kinase"/>
    <property type="match status" value="1"/>
</dbReference>